<sequence>MEGNNVEIKSKIEAINNTNYWDAQILDIRANYFGDEVTIYIECDSDERDTYCWELKYLRCASVSYETDAGHFVAGSSDKVLWRYEDVKNLRAGQLYGYTGHTITLMEHNEFLIRCKAILSLITMDIVCQDIEISKVLIADQGFFWNN</sequence>
<dbReference type="Proteomes" id="UP000186890">
    <property type="component" value="Unassembled WGS sequence"/>
</dbReference>
<proteinExistence type="predicted"/>
<dbReference type="AlphaFoldDB" id="A0A1Q8EB49"/>
<gene>
    <name evidence="1" type="ORF">BU202_00065</name>
</gene>
<comment type="caution">
    <text evidence="1">The sequence shown here is derived from an EMBL/GenBank/DDBJ whole genome shotgun (WGS) entry which is preliminary data.</text>
</comment>
<evidence type="ECO:0000313" key="2">
    <source>
        <dbReference type="Proteomes" id="UP000186890"/>
    </source>
</evidence>
<evidence type="ECO:0000313" key="1">
    <source>
        <dbReference type="EMBL" id="OLF49014.1"/>
    </source>
</evidence>
<keyword evidence="2" id="KW-1185">Reference proteome</keyword>
<organism evidence="1 2">
    <name type="scientific">Streptococcus cuniculi</name>
    <dbReference type="NCBI Taxonomy" id="1432788"/>
    <lineage>
        <taxon>Bacteria</taxon>
        <taxon>Bacillati</taxon>
        <taxon>Bacillota</taxon>
        <taxon>Bacilli</taxon>
        <taxon>Lactobacillales</taxon>
        <taxon>Streptococcaceae</taxon>
        <taxon>Streptococcus</taxon>
    </lineage>
</organism>
<reference evidence="2" key="1">
    <citation type="submission" date="2016-12" db="EMBL/GenBank/DDBJ databases">
        <authorList>
            <person name="Gulvik C.A."/>
        </authorList>
    </citation>
    <scope>NUCLEOTIDE SEQUENCE [LARGE SCALE GENOMIC DNA]</scope>
    <source>
        <strain evidence="2">NED12-00049-6B</strain>
    </source>
</reference>
<dbReference type="EMBL" id="MSJM01000001">
    <property type="protein sequence ID" value="OLF49014.1"/>
    <property type="molecule type" value="Genomic_DNA"/>
</dbReference>
<name>A0A1Q8EB49_9STRE</name>
<accession>A0A1Q8EB49</accession>
<protein>
    <submittedName>
        <fullName evidence="1">Uncharacterized protein</fullName>
    </submittedName>
</protein>